<dbReference type="EMBL" id="CP063362">
    <property type="protein sequence ID" value="QRG04553.1"/>
    <property type="molecule type" value="Genomic_DNA"/>
</dbReference>
<dbReference type="Pfam" id="PF07369">
    <property type="entry name" value="DUF1488"/>
    <property type="match status" value="1"/>
</dbReference>
<evidence type="ECO:0000313" key="1">
    <source>
        <dbReference type="EMBL" id="QRG04553.1"/>
    </source>
</evidence>
<protein>
    <submittedName>
        <fullName evidence="1">DUF1488 domain-containing protein</fullName>
    </submittedName>
</protein>
<dbReference type="RefSeq" id="WP_203191430.1">
    <property type="nucleotide sequence ID" value="NZ_CP063362.1"/>
</dbReference>
<sequence>MSLQFLNASRVYDPTRRCVTFWGHDSTFEISFHVDVDVLHKFSPGAEQGETASLRAFDVNRTRIERVAGGIYARRRQNFNRLSVSDF</sequence>
<dbReference type="AlphaFoldDB" id="A0A974SHN8"/>
<gene>
    <name evidence="1" type="ORF">EZH22_15290</name>
</gene>
<dbReference type="InterPro" id="IPR009962">
    <property type="entry name" value="DUF1488"/>
</dbReference>
<evidence type="ECO:0000313" key="2">
    <source>
        <dbReference type="Proteomes" id="UP000596427"/>
    </source>
</evidence>
<reference evidence="1 2" key="1">
    <citation type="submission" date="2020-10" db="EMBL/GenBank/DDBJ databases">
        <title>Degradation of 1,4-Dioxane by Xanthobacter sp. YN2, via a Novel Group-2 Soluble Di-Iron Monooxygenase.</title>
        <authorList>
            <person name="Ma F."/>
            <person name="Wang Y."/>
            <person name="Yang J."/>
            <person name="Guo H."/>
            <person name="Su D."/>
            <person name="Yu L."/>
        </authorList>
    </citation>
    <scope>NUCLEOTIDE SEQUENCE [LARGE SCALE GENOMIC DNA]</scope>
    <source>
        <strain evidence="1 2">YN2</strain>
    </source>
</reference>
<keyword evidence="2" id="KW-1185">Reference proteome</keyword>
<organism evidence="1 2">
    <name type="scientific">Xanthobacter dioxanivorans</name>
    <dbReference type="NCBI Taxonomy" id="2528964"/>
    <lineage>
        <taxon>Bacteria</taxon>
        <taxon>Pseudomonadati</taxon>
        <taxon>Pseudomonadota</taxon>
        <taxon>Alphaproteobacteria</taxon>
        <taxon>Hyphomicrobiales</taxon>
        <taxon>Xanthobacteraceae</taxon>
        <taxon>Xanthobacter</taxon>
    </lineage>
</organism>
<dbReference type="Proteomes" id="UP000596427">
    <property type="component" value="Chromosome"/>
</dbReference>
<dbReference type="InterPro" id="IPR036692">
    <property type="entry name" value="Shew3726-like_sf"/>
</dbReference>
<dbReference type="KEGG" id="xdi:EZH22_15290"/>
<dbReference type="SUPFAM" id="SSF160272">
    <property type="entry name" value="Shew3726-like"/>
    <property type="match status" value="1"/>
</dbReference>
<proteinExistence type="predicted"/>
<name>A0A974SHN8_9HYPH</name>
<accession>A0A974SHN8</accession>